<evidence type="ECO:0000256" key="5">
    <source>
        <dbReference type="ARBA" id="ARBA00023172"/>
    </source>
</evidence>
<keyword evidence="3 6" id="KW-0815">Transposition</keyword>
<name>A0A484Z046_ECOLX</name>
<evidence type="ECO:0000256" key="3">
    <source>
        <dbReference type="ARBA" id="ARBA00022578"/>
    </source>
</evidence>
<dbReference type="GO" id="GO:0003677">
    <property type="term" value="F:DNA binding"/>
    <property type="evidence" value="ECO:0007669"/>
    <property type="project" value="UniProtKB-UniRule"/>
</dbReference>
<dbReference type="Proteomes" id="UP000372890">
    <property type="component" value="Unassembled WGS sequence"/>
</dbReference>
<protein>
    <recommendedName>
        <fullName evidence="6">Mutator family transposase</fullName>
    </recommendedName>
</protein>
<keyword evidence="6" id="KW-0814">Transposable element</keyword>
<gene>
    <name evidence="7" type="ORF">NCTC9001_05978</name>
</gene>
<reference evidence="7 8" key="1">
    <citation type="submission" date="2019-03" db="EMBL/GenBank/DDBJ databases">
        <authorList>
            <consortium name="Pathogen Informatics"/>
        </authorList>
    </citation>
    <scope>NUCLEOTIDE SEQUENCE [LARGE SCALE GENOMIC DNA]</scope>
    <source>
        <strain evidence="7 8">NCTC9001</strain>
    </source>
</reference>
<evidence type="ECO:0000256" key="4">
    <source>
        <dbReference type="ARBA" id="ARBA00023125"/>
    </source>
</evidence>
<evidence type="ECO:0000313" key="7">
    <source>
        <dbReference type="EMBL" id="VFS39349.1"/>
    </source>
</evidence>
<dbReference type="Pfam" id="PF00872">
    <property type="entry name" value="Transposase_mut"/>
    <property type="match status" value="1"/>
</dbReference>
<dbReference type="AlphaFoldDB" id="A0A484Z046"/>
<dbReference type="PANTHER" id="PTHR33217:SF8">
    <property type="entry name" value="MUTATOR FAMILY TRANSPOSASE"/>
    <property type="match status" value="1"/>
</dbReference>
<accession>A0A484Z046</accession>
<evidence type="ECO:0000256" key="6">
    <source>
        <dbReference type="RuleBase" id="RU365089"/>
    </source>
</evidence>
<dbReference type="GO" id="GO:0004803">
    <property type="term" value="F:transposase activity"/>
    <property type="evidence" value="ECO:0007669"/>
    <property type="project" value="UniProtKB-UniRule"/>
</dbReference>
<proteinExistence type="inferred from homology"/>
<evidence type="ECO:0000256" key="2">
    <source>
        <dbReference type="ARBA" id="ARBA00010961"/>
    </source>
</evidence>
<evidence type="ECO:0000313" key="8">
    <source>
        <dbReference type="Proteomes" id="UP000372890"/>
    </source>
</evidence>
<dbReference type="PANTHER" id="PTHR33217">
    <property type="entry name" value="TRANSPOSASE FOR INSERTION SEQUENCE ELEMENT IS1081"/>
    <property type="match status" value="1"/>
</dbReference>
<keyword evidence="4 6" id="KW-0238">DNA-binding</keyword>
<dbReference type="EMBL" id="CAADIS010000005">
    <property type="protein sequence ID" value="VFS39349.1"/>
    <property type="molecule type" value="Genomic_DNA"/>
</dbReference>
<dbReference type="GO" id="GO:0006313">
    <property type="term" value="P:DNA transposition"/>
    <property type="evidence" value="ECO:0007669"/>
    <property type="project" value="UniProtKB-UniRule"/>
</dbReference>
<evidence type="ECO:0000256" key="1">
    <source>
        <dbReference type="ARBA" id="ARBA00002190"/>
    </source>
</evidence>
<organism evidence="7 8">
    <name type="scientific">Escherichia coli</name>
    <dbReference type="NCBI Taxonomy" id="562"/>
    <lineage>
        <taxon>Bacteria</taxon>
        <taxon>Pseudomonadati</taxon>
        <taxon>Pseudomonadota</taxon>
        <taxon>Gammaproteobacteria</taxon>
        <taxon>Enterobacterales</taxon>
        <taxon>Enterobacteriaceae</taxon>
        <taxon>Escherichia</taxon>
    </lineage>
</organism>
<comment type="similarity">
    <text evidence="2 6">Belongs to the transposase mutator family.</text>
</comment>
<keyword evidence="5 6" id="KW-0233">DNA recombination</keyword>
<comment type="function">
    <text evidence="1 6">Required for the transposition of the insertion element.</text>
</comment>
<sequence>MKKHQTTLSDELERKIIRLFALGMSYQDISREIEDLYAFSVSTATISAVTDKVIPELKQWQ</sequence>
<dbReference type="InterPro" id="IPR001207">
    <property type="entry name" value="Transposase_mutator"/>
</dbReference>